<dbReference type="Pfam" id="PF19114">
    <property type="entry name" value="EsV_1_7_cys"/>
    <property type="match status" value="2"/>
</dbReference>
<dbReference type="InterPro" id="IPR043822">
    <property type="entry name" value="EsV_1_7_cys"/>
</dbReference>
<keyword evidence="1" id="KW-0540">Nuclease</keyword>
<name>A0A481ZF37_9VIRU</name>
<gene>
    <name evidence="1" type="ORF">LCPAC404_03740</name>
</gene>
<reference evidence="1" key="1">
    <citation type="journal article" date="2019" name="MBio">
        <title>Virus Genomes from Deep Sea Sediments Expand the Ocean Megavirome and Support Independent Origins of Viral Gigantism.</title>
        <authorList>
            <person name="Backstrom D."/>
            <person name="Yutin N."/>
            <person name="Jorgensen S.L."/>
            <person name="Dharamshi J."/>
            <person name="Homa F."/>
            <person name="Zaremba-Niedwiedzka K."/>
            <person name="Spang A."/>
            <person name="Wolf Y.I."/>
            <person name="Koonin E.V."/>
            <person name="Ettema T.J."/>
        </authorList>
    </citation>
    <scope>NUCLEOTIDE SEQUENCE</scope>
</reference>
<sequence>MIDIKFDVMKLKSLNMVRCEVKDCETKASYGIEQEFSTRCKKHVEKNMVYRSRGYCSHGKNHNKCEDCKNDLVCGVDGCKEQSTYGVKQGFATRCKNKDHKEEGMMMLSRNFCHHDKRRSKCKLCDGTSLCEHQIRRRLCKICKGNGICGHGRIRAQCKECKGKAICSHDIQRNNCYFCCPESNRLCKRRYNNGNRCITEKRPNSKYDDYCAACFFELFPNDPRTSEIRLPSKELAMRRFVNTKFPNIFIFGRQLLIADRDKKCTSFNRRIDMQTEFKTCVLAIEVDENQHKAYNMKDEELRIMEIYQDAGKNLVFLRINPDKYIENGKTKNPKMSKRYKVLEDKINEIIDKIESGYVFAEWYTEYKLFFDDDSKPKDDTIRCAGFAAKAKRRCRQKVSKEGMFCYSHKSQSNA</sequence>
<protein>
    <submittedName>
        <fullName evidence="1">Endonuclease</fullName>
    </submittedName>
</protein>
<keyword evidence="1" id="KW-0255">Endonuclease</keyword>
<dbReference type="EMBL" id="MK500602">
    <property type="protein sequence ID" value="QBK93670.1"/>
    <property type="molecule type" value="Genomic_DNA"/>
</dbReference>
<keyword evidence="1" id="KW-0378">Hydrolase</keyword>
<dbReference type="SMART" id="SM01425">
    <property type="entry name" value="EsV_1_7"/>
    <property type="match status" value="2"/>
</dbReference>
<proteinExistence type="predicted"/>
<accession>A0A481ZF37</accession>
<evidence type="ECO:0000313" key="1">
    <source>
        <dbReference type="EMBL" id="QBK93670.1"/>
    </source>
</evidence>
<dbReference type="GO" id="GO:0004519">
    <property type="term" value="F:endonuclease activity"/>
    <property type="evidence" value="ECO:0007669"/>
    <property type="project" value="UniProtKB-KW"/>
</dbReference>
<organism evidence="1">
    <name type="scientific">Pithovirus LCPAC404</name>
    <dbReference type="NCBI Taxonomy" id="2506597"/>
    <lineage>
        <taxon>Viruses</taxon>
        <taxon>Pithoviruses</taxon>
    </lineage>
</organism>